<dbReference type="Proteomes" id="UP000662840">
    <property type="component" value="Chromosome"/>
</dbReference>
<proteinExistence type="predicted"/>
<dbReference type="EMBL" id="CP066796">
    <property type="protein sequence ID" value="QSI91811.1"/>
    <property type="molecule type" value="Genomic_DNA"/>
</dbReference>
<evidence type="ECO:0000313" key="3">
    <source>
        <dbReference type="Proteomes" id="UP000662840"/>
    </source>
</evidence>
<keyword evidence="1" id="KW-0175">Coiled coil</keyword>
<sequence>MLFFISSPVDFVKAHLFRSTDSACMRANIDNRNLQFARKLLSVKNAEAQSNLERVQIKLKNSRGDCNKTMKYIEIKTRLMMKLKKYEAHTAKLAINQACIETEVKYSRIDESDSLPRPYVSPVNPNADYPPQFYRDPFRKAIIHLYGKENLV</sequence>
<evidence type="ECO:0000256" key="1">
    <source>
        <dbReference type="SAM" id="Coils"/>
    </source>
</evidence>
<evidence type="ECO:0000313" key="2">
    <source>
        <dbReference type="EMBL" id="QSI91811.1"/>
    </source>
</evidence>
<accession>A0ABX7MHN6</accession>
<dbReference type="RefSeq" id="WP_013036311.1">
    <property type="nucleotide sequence ID" value="NZ_CP024970.1"/>
</dbReference>
<dbReference type="GeneID" id="97604372"/>
<keyword evidence="3" id="KW-1185">Reference proteome</keyword>
<gene>
    <name evidence="2" type="ORF">JGC47_00275</name>
</gene>
<reference evidence="2 3" key="1">
    <citation type="submission" date="2020-12" db="EMBL/GenBank/DDBJ databases">
        <title>Genome sequence of Erwinia amylovora ATCC15580, a type strain.</title>
        <authorList>
            <person name="Kang I.-J."/>
            <person name="Roh E."/>
        </authorList>
    </citation>
    <scope>NUCLEOTIDE SEQUENCE [LARGE SCALE GENOMIC DNA]</scope>
    <source>
        <strain evidence="2 3">ATCC 15580</strain>
    </source>
</reference>
<name>A0ABX7MHN6_ERWAM</name>
<feature type="coiled-coil region" evidence="1">
    <location>
        <begin position="38"/>
        <end position="65"/>
    </location>
</feature>
<protein>
    <submittedName>
        <fullName evidence="2">Uncharacterized protein</fullName>
    </submittedName>
</protein>
<organism evidence="2 3">
    <name type="scientific">Erwinia amylovora</name>
    <name type="common">Fire blight bacteria</name>
    <dbReference type="NCBI Taxonomy" id="552"/>
    <lineage>
        <taxon>Bacteria</taxon>
        <taxon>Pseudomonadati</taxon>
        <taxon>Pseudomonadota</taxon>
        <taxon>Gammaproteobacteria</taxon>
        <taxon>Enterobacterales</taxon>
        <taxon>Erwiniaceae</taxon>
        <taxon>Erwinia</taxon>
    </lineage>
</organism>